<evidence type="ECO:0000313" key="3">
    <source>
        <dbReference type="Proteomes" id="UP001234216"/>
    </source>
</evidence>
<gene>
    <name evidence="2" type="ORF">QFZ22_000778</name>
</gene>
<evidence type="ECO:0000256" key="1">
    <source>
        <dbReference type="SAM" id="MobiDB-lite"/>
    </source>
</evidence>
<protein>
    <submittedName>
        <fullName evidence="2">Uncharacterized protein</fullName>
    </submittedName>
</protein>
<dbReference type="AlphaFoldDB" id="A0AAW8F7L1"/>
<name>A0AAW8F7L1_9ACTN</name>
<evidence type="ECO:0000313" key="2">
    <source>
        <dbReference type="EMBL" id="MDQ0904793.1"/>
    </source>
</evidence>
<dbReference type="RefSeq" id="WP_306972331.1">
    <property type="nucleotide sequence ID" value="NZ_JAUSZV010000005.1"/>
</dbReference>
<organism evidence="2 3">
    <name type="scientific">Streptomyces canus</name>
    <dbReference type="NCBI Taxonomy" id="58343"/>
    <lineage>
        <taxon>Bacteria</taxon>
        <taxon>Bacillati</taxon>
        <taxon>Actinomycetota</taxon>
        <taxon>Actinomycetes</taxon>
        <taxon>Kitasatosporales</taxon>
        <taxon>Streptomycetaceae</taxon>
        <taxon>Streptomyces</taxon>
        <taxon>Streptomyces aurantiacus group</taxon>
    </lineage>
</organism>
<dbReference type="EMBL" id="JAUSZV010000005">
    <property type="protein sequence ID" value="MDQ0904793.1"/>
    <property type="molecule type" value="Genomic_DNA"/>
</dbReference>
<sequence>MREVVGRVDQCCEQMLNFVAAQGDQVFGRWVLSAFGGCGHGEEGVREHGEGDPTVPGSPTTDLVLVQAGQAFAGLERLLDRPSAPSDPHQGGQRNRGG</sequence>
<reference evidence="2" key="1">
    <citation type="submission" date="2023-07" db="EMBL/GenBank/DDBJ databases">
        <title>Comparative genomics of wheat-associated soil bacteria to identify genetic determinants of phenazine resistance.</title>
        <authorList>
            <person name="Mouncey N."/>
        </authorList>
    </citation>
    <scope>NUCLEOTIDE SEQUENCE</scope>
    <source>
        <strain evidence="2">V4I22</strain>
    </source>
</reference>
<comment type="caution">
    <text evidence="2">The sequence shown here is derived from an EMBL/GenBank/DDBJ whole genome shotgun (WGS) entry which is preliminary data.</text>
</comment>
<feature type="region of interest" description="Disordered" evidence="1">
    <location>
        <begin position="76"/>
        <end position="98"/>
    </location>
</feature>
<dbReference type="Proteomes" id="UP001234216">
    <property type="component" value="Unassembled WGS sequence"/>
</dbReference>
<accession>A0AAW8F7L1</accession>
<proteinExistence type="predicted"/>